<accession>A0ABX8Z5I6</accession>
<organism evidence="2 3">
    <name type="scientific">Deefgea tanakiae</name>
    <dbReference type="NCBI Taxonomy" id="2865840"/>
    <lineage>
        <taxon>Bacteria</taxon>
        <taxon>Pseudomonadati</taxon>
        <taxon>Pseudomonadota</taxon>
        <taxon>Betaproteobacteria</taxon>
        <taxon>Neisseriales</taxon>
        <taxon>Chitinibacteraceae</taxon>
        <taxon>Deefgea</taxon>
    </lineage>
</organism>
<dbReference type="InterPro" id="IPR014922">
    <property type="entry name" value="YdhG-like"/>
</dbReference>
<dbReference type="Pfam" id="PF08818">
    <property type="entry name" value="DUF1801"/>
    <property type="match status" value="1"/>
</dbReference>
<dbReference type="RefSeq" id="WP_221006217.1">
    <property type="nucleotide sequence ID" value="NZ_CP081150.1"/>
</dbReference>
<protein>
    <submittedName>
        <fullName evidence="2">DUF1801 domain-containing protein</fullName>
    </submittedName>
</protein>
<sequence>MMSDPKVAQLLHDLALADPDRLAVVEAARALIYSLLPAATERVMYGGFMFATQTDLCGIFAYKKHVSVEFGRGCDLADAACVLEGSGKFRRHIKLQSTRDIEEKSLAQYILQAEQLA</sequence>
<dbReference type="Gene3D" id="3.90.1150.200">
    <property type="match status" value="1"/>
</dbReference>
<dbReference type="Proteomes" id="UP000825679">
    <property type="component" value="Chromosome"/>
</dbReference>
<feature type="domain" description="YdhG-like" evidence="1">
    <location>
        <begin position="23"/>
        <end position="113"/>
    </location>
</feature>
<gene>
    <name evidence="2" type="ORF">K4H28_16485</name>
</gene>
<name>A0ABX8Z5I6_9NEIS</name>
<keyword evidence="3" id="KW-1185">Reference proteome</keyword>
<dbReference type="SUPFAM" id="SSF159888">
    <property type="entry name" value="YdhG-like"/>
    <property type="match status" value="1"/>
</dbReference>
<evidence type="ECO:0000313" key="3">
    <source>
        <dbReference type="Proteomes" id="UP000825679"/>
    </source>
</evidence>
<evidence type="ECO:0000313" key="2">
    <source>
        <dbReference type="EMBL" id="QZA77838.1"/>
    </source>
</evidence>
<reference evidence="2 3" key="1">
    <citation type="submission" date="2021-08" db="EMBL/GenBank/DDBJ databases">
        <title>complete genome sequencing of Deefgea sp. D25.</title>
        <authorList>
            <person name="Bae J.-W."/>
            <person name="Gim D.-H."/>
        </authorList>
    </citation>
    <scope>NUCLEOTIDE SEQUENCE [LARGE SCALE GENOMIC DNA]</scope>
    <source>
        <strain evidence="2 3">D25</strain>
    </source>
</reference>
<evidence type="ECO:0000259" key="1">
    <source>
        <dbReference type="Pfam" id="PF08818"/>
    </source>
</evidence>
<proteinExistence type="predicted"/>
<dbReference type="EMBL" id="CP081150">
    <property type="protein sequence ID" value="QZA77838.1"/>
    <property type="molecule type" value="Genomic_DNA"/>
</dbReference>